<dbReference type="InterPro" id="IPR012373">
    <property type="entry name" value="Ferrdict_sens_TM"/>
</dbReference>
<reference evidence="5 6" key="1">
    <citation type="submission" date="2020-12" db="EMBL/GenBank/DDBJ databases">
        <title>FDA dAtabase for Regulatory Grade micrObial Sequences (FDA-ARGOS): Supporting development and validation of Infectious Disease Dx tests.</title>
        <authorList>
            <person name="Sproer C."/>
            <person name="Gronow S."/>
            <person name="Severitt S."/>
            <person name="Schroder I."/>
            <person name="Tallon L."/>
            <person name="Sadzewicz L."/>
            <person name="Zhao X."/>
            <person name="Boylan J."/>
            <person name="Ott S."/>
            <person name="Bowen H."/>
            <person name="Vavikolanu K."/>
            <person name="Mehta A."/>
            <person name="Aluvathingal J."/>
            <person name="Nadendla S."/>
            <person name="Lowell S."/>
            <person name="Myers T."/>
            <person name="Yan Y."/>
            <person name="Sichtig H."/>
        </authorList>
    </citation>
    <scope>NUCLEOTIDE SEQUENCE [LARGE SCALE GENOMIC DNA]</scope>
    <source>
        <strain evidence="5 6">FDAARGOS_909</strain>
    </source>
</reference>
<dbReference type="Gene3D" id="3.55.50.30">
    <property type="match status" value="1"/>
</dbReference>
<keyword evidence="2" id="KW-0472">Membrane</keyword>
<evidence type="ECO:0000256" key="2">
    <source>
        <dbReference type="SAM" id="Phobius"/>
    </source>
</evidence>
<feature type="region of interest" description="Disordered" evidence="1">
    <location>
        <begin position="1"/>
        <end position="31"/>
    </location>
</feature>
<dbReference type="PIRSF" id="PIRSF018266">
    <property type="entry name" value="FecR"/>
    <property type="match status" value="1"/>
</dbReference>
<dbReference type="InterPro" id="IPR032508">
    <property type="entry name" value="FecR_C"/>
</dbReference>
<dbReference type="InterPro" id="IPR006860">
    <property type="entry name" value="FecR"/>
</dbReference>
<evidence type="ECO:0000313" key="6">
    <source>
        <dbReference type="Proteomes" id="UP000594778"/>
    </source>
</evidence>
<gene>
    <name evidence="5" type="ORF">I6G66_08585</name>
</gene>
<accession>A0A7T2S6Z1</accession>
<dbReference type="PANTHER" id="PTHR30273:SF2">
    <property type="entry name" value="PROTEIN FECR"/>
    <property type="match status" value="1"/>
</dbReference>
<sequence length="319" mass="34768">MPPEITRSTGGTRSARQGASAQSSGRSAHLPVDDALAPFADMLRRHLPTPEEIEQAAAQRQKLRQRRALRAGTAAALAALALLLWVDPALQRQTLATAVGQRQSWQLADGSEVRLNTGSRVQVAQHLRSRRLVLDQGEASFEVSHAFWHGWLPWLQRPFTVQAGGVVVQDIGTVFGVHRHEDGADITVLQGRVRVHSMDGGGAPVQLSTGQHLRTRAGRPLPQLVPAEAGDGAAALAALAWREGRLVLDGTPLSEAVAQMQRYRSAPIVLADRHAAQLRISGQFDLDRIDQLLDLLPRLAPVQVRHEDDGRVLISTRHR</sequence>
<keyword evidence="2" id="KW-1133">Transmembrane helix</keyword>
<organism evidence="5 6">
    <name type="scientific">Delftia acidovorans</name>
    <name type="common">Pseudomonas acidovorans</name>
    <name type="synonym">Comamonas acidovorans</name>
    <dbReference type="NCBI Taxonomy" id="80866"/>
    <lineage>
        <taxon>Bacteria</taxon>
        <taxon>Pseudomonadati</taxon>
        <taxon>Pseudomonadota</taxon>
        <taxon>Betaproteobacteria</taxon>
        <taxon>Burkholderiales</taxon>
        <taxon>Comamonadaceae</taxon>
        <taxon>Delftia</taxon>
    </lineage>
</organism>
<feature type="compositionally biased region" description="Polar residues" evidence="1">
    <location>
        <begin position="1"/>
        <end position="12"/>
    </location>
</feature>
<dbReference type="Pfam" id="PF04773">
    <property type="entry name" value="FecR"/>
    <property type="match status" value="1"/>
</dbReference>
<feature type="compositionally biased region" description="Low complexity" evidence="1">
    <location>
        <begin position="13"/>
        <end position="28"/>
    </location>
</feature>
<name>A0A7T2S6Z1_DELAC</name>
<evidence type="ECO:0000256" key="1">
    <source>
        <dbReference type="SAM" id="MobiDB-lite"/>
    </source>
</evidence>
<feature type="domain" description="Protein FecR C-terminal" evidence="4">
    <location>
        <begin position="245"/>
        <end position="309"/>
    </location>
</feature>
<protein>
    <submittedName>
        <fullName evidence="5">FecR domain-containing protein</fullName>
    </submittedName>
</protein>
<keyword evidence="2" id="KW-0812">Transmembrane</keyword>
<proteinExistence type="predicted"/>
<feature type="domain" description="FecR protein" evidence="3">
    <location>
        <begin position="94"/>
        <end position="194"/>
    </location>
</feature>
<evidence type="ECO:0000313" key="5">
    <source>
        <dbReference type="EMBL" id="QPS10041.1"/>
    </source>
</evidence>
<dbReference type="RefSeq" id="WP_197956713.1">
    <property type="nucleotide sequence ID" value="NZ_CP065668.1"/>
</dbReference>
<dbReference type="Pfam" id="PF16344">
    <property type="entry name" value="FecR_C"/>
    <property type="match status" value="1"/>
</dbReference>
<dbReference type="GO" id="GO:0016989">
    <property type="term" value="F:sigma factor antagonist activity"/>
    <property type="evidence" value="ECO:0007669"/>
    <property type="project" value="TreeGrafter"/>
</dbReference>
<feature type="transmembrane region" description="Helical" evidence="2">
    <location>
        <begin position="68"/>
        <end position="86"/>
    </location>
</feature>
<dbReference type="Proteomes" id="UP000594778">
    <property type="component" value="Chromosome"/>
</dbReference>
<evidence type="ECO:0000259" key="3">
    <source>
        <dbReference type="Pfam" id="PF04773"/>
    </source>
</evidence>
<dbReference type="PANTHER" id="PTHR30273">
    <property type="entry name" value="PERIPLASMIC SIGNAL SENSOR AND SIGMA FACTOR ACTIVATOR FECR-RELATED"/>
    <property type="match status" value="1"/>
</dbReference>
<evidence type="ECO:0000259" key="4">
    <source>
        <dbReference type="Pfam" id="PF16344"/>
    </source>
</evidence>
<dbReference type="Gene3D" id="2.60.120.1440">
    <property type="match status" value="1"/>
</dbReference>
<dbReference type="EMBL" id="CP065668">
    <property type="protein sequence ID" value="QPS10041.1"/>
    <property type="molecule type" value="Genomic_DNA"/>
</dbReference>
<dbReference type="AlphaFoldDB" id="A0A7T2S6Z1"/>